<accession>A0A5M9GXQ0</accession>
<evidence type="ECO:0000313" key="2">
    <source>
        <dbReference type="Proteomes" id="UP000322918"/>
    </source>
</evidence>
<organism evidence="1 2">
    <name type="scientific">Arcticibacter tournemirensis</name>
    <dbReference type="NCBI Taxonomy" id="699437"/>
    <lineage>
        <taxon>Bacteria</taxon>
        <taxon>Pseudomonadati</taxon>
        <taxon>Bacteroidota</taxon>
        <taxon>Sphingobacteriia</taxon>
        <taxon>Sphingobacteriales</taxon>
        <taxon>Sphingobacteriaceae</taxon>
        <taxon>Arcticibacter</taxon>
    </lineage>
</organism>
<comment type="caution">
    <text evidence="1">The sequence shown here is derived from an EMBL/GenBank/DDBJ whole genome shotgun (WGS) entry which is preliminary data.</text>
</comment>
<proteinExistence type="predicted"/>
<dbReference type="RefSeq" id="WP_141815353.1">
    <property type="nucleotide sequence ID" value="NZ_VFPL01000001.1"/>
</dbReference>
<gene>
    <name evidence="1" type="ORF">F1649_17675</name>
</gene>
<dbReference type="Proteomes" id="UP000322918">
    <property type="component" value="Unassembled WGS sequence"/>
</dbReference>
<sequence length="63" mass="7408">MNSEFFSVMIDDKPVRFEKKRILEIQPYTGGTRIIMEASHTSEEPLIYFTPDEYEAVMRSYLG</sequence>
<reference evidence="1 2" key="1">
    <citation type="submission" date="2019-09" db="EMBL/GenBank/DDBJ databases">
        <title>Pararcticibacter amylolyticus gen. nov., sp. nov., isolated from a rottenly hemp rope, and reclassification of Pedobacter tournemirensis as Pararcticibacter tournemirensis comb. nov.</title>
        <authorList>
            <person name="Cai Y."/>
        </authorList>
    </citation>
    <scope>NUCLEOTIDE SEQUENCE [LARGE SCALE GENOMIC DNA]</scope>
    <source>
        <strain evidence="1 2">TF5-37.2-LB10</strain>
    </source>
</reference>
<dbReference type="EMBL" id="VWNE01000032">
    <property type="protein sequence ID" value="KAA8478535.1"/>
    <property type="molecule type" value="Genomic_DNA"/>
</dbReference>
<protein>
    <submittedName>
        <fullName evidence="1">Uncharacterized protein</fullName>
    </submittedName>
</protein>
<name>A0A5M9GXQ0_9SPHI</name>
<dbReference type="AlphaFoldDB" id="A0A5M9GXQ0"/>
<evidence type="ECO:0000313" key="1">
    <source>
        <dbReference type="EMBL" id="KAA8478535.1"/>
    </source>
</evidence>
<dbReference type="OrthoDB" id="798442at2"/>
<keyword evidence="2" id="KW-1185">Reference proteome</keyword>